<keyword evidence="12" id="KW-1133">Transmembrane helix</keyword>
<keyword evidence="8" id="KW-1003">Cell membrane</keyword>
<evidence type="ECO:0000256" key="2">
    <source>
        <dbReference type="ARBA" id="ARBA00004162"/>
    </source>
</evidence>
<protein>
    <recommendedName>
        <fullName evidence="7">CDP-diacylglycerol pyrophosphatase</fullName>
        <ecNumber evidence="6">3.6.1.26</ecNumber>
    </recommendedName>
    <alternativeName>
        <fullName evidence="17">CDP-diacylglycerol phosphatidylhydrolase</fullName>
    </alternativeName>
    <alternativeName>
        <fullName evidence="18">CDP-diglyceride hydrolase</fullName>
    </alternativeName>
</protein>
<evidence type="ECO:0000256" key="17">
    <source>
        <dbReference type="ARBA" id="ARBA00032888"/>
    </source>
</evidence>
<evidence type="ECO:0000256" key="4">
    <source>
        <dbReference type="ARBA" id="ARBA00005189"/>
    </source>
</evidence>
<organism evidence="19 20">
    <name type="scientific">Labrys monachus</name>
    <dbReference type="NCBI Taxonomy" id="217067"/>
    <lineage>
        <taxon>Bacteria</taxon>
        <taxon>Pseudomonadati</taxon>
        <taxon>Pseudomonadota</taxon>
        <taxon>Alphaproteobacteria</taxon>
        <taxon>Hyphomicrobiales</taxon>
        <taxon>Xanthobacteraceae</taxon>
        <taxon>Labrys</taxon>
    </lineage>
</organism>
<dbReference type="Pfam" id="PF02611">
    <property type="entry name" value="CDH"/>
    <property type="match status" value="1"/>
</dbReference>
<dbReference type="GO" id="GO:0008715">
    <property type="term" value="F:CDP-diacylglycerol diphosphatase activity"/>
    <property type="evidence" value="ECO:0007669"/>
    <property type="project" value="UniProtKB-EC"/>
</dbReference>
<keyword evidence="14" id="KW-0472">Membrane</keyword>
<evidence type="ECO:0000256" key="12">
    <source>
        <dbReference type="ARBA" id="ARBA00022989"/>
    </source>
</evidence>
<keyword evidence="15" id="KW-0594">Phospholipid biosynthesis</keyword>
<accession>A0ABU0FGE0</accession>
<keyword evidence="16" id="KW-1208">Phospholipid metabolism</keyword>
<keyword evidence="13" id="KW-0443">Lipid metabolism</keyword>
<dbReference type="EMBL" id="JAUSVK010000001">
    <property type="protein sequence ID" value="MDQ0393120.1"/>
    <property type="molecule type" value="Genomic_DNA"/>
</dbReference>
<evidence type="ECO:0000256" key="8">
    <source>
        <dbReference type="ARBA" id="ARBA00022475"/>
    </source>
</evidence>
<comment type="pathway">
    <text evidence="4">Lipid metabolism.</text>
</comment>
<keyword evidence="9" id="KW-0444">Lipid biosynthesis</keyword>
<evidence type="ECO:0000256" key="9">
    <source>
        <dbReference type="ARBA" id="ARBA00022516"/>
    </source>
</evidence>
<comment type="subcellular location">
    <subcellularLocation>
        <location evidence="2">Cell membrane</location>
        <topology evidence="2">Single-pass membrane protein</topology>
    </subcellularLocation>
</comment>
<dbReference type="Proteomes" id="UP001237448">
    <property type="component" value="Unassembled WGS sequence"/>
</dbReference>
<evidence type="ECO:0000313" key="19">
    <source>
        <dbReference type="EMBL" id="MDQ0393120.1"/>
    </source>
</evidence>
<comment type="pathway">
    <text evidence="3">Phospholipid metabolism; CDP-diacylglycerol degradation; phosphatidate from CDP-diacylglycerol: step 1/1.</text>
</comment>
<dbReference type="RefSeq" id="WP_307427953.1">
    <property type="nucleotide sequence ID" value="NZ_JAUSVK010000001.1"/>
</dbReference>
<evidence type="ECO:0000313" key="20">
    <source>
        <dbReference type="Proteomes" id="UP001237448"/>
    </source>
</evidence>
<comment type="catalytic activity">
    <reaction evidence="1">
        <text>a CDP-1,2-diacyl-sn-glycerol + H2O = a 1,2-diacyl-sn-glycero-3-phosphate + CMP + 2 H(+)</text>
        <dbReference type="Rhea" id="RHEA:15221"/>
        <dbReference type="ChEBI" id="CHEBI:15377"/>
        <dbReference type="ChEBI" id="CHEBI:15378"/>
        <dbReference type="ChEBI" id="CHEBI:58332"/>
        <dbReference type="ChEBI" id="CHEBI:58608"/>
        <dbReference type="ChEBI" id="CHEBI:60377"/>
        <dbReference type="EC" id="3.6.1.26"/>
    </reaction>
</comment>
<comment type="caution">
    <text evidence="19">The sequence shown here is derived from an EMBL/GenBank/DDBJ whole genome shotgun (WGS) entry which is preliminary data.</text>
</comment>
<dbReference type="EC" id="3.6.1.26" evidence="6"/>
<gene>
    <name evidence="19" type="ORF">J3R73_002912</name>
</gene>
<evidence type="ECO:0000256" key="16">
    <source>
        <dbReference type="ARBA" id="ARBA00023264"/>
    </source>
</evidence>
<keyword evidence="20" id="KW-1185">Reference proteome</keyword>
<dbReference type="Gene3D" id="3.30.428.30">
    <property type="entry name" value="HIT family - CDH-like"/>
    <property type="match status" value="1"/>
</dbReference>
<reference evidence="19 20" key="1">
    <citation type="submission" date="2023-07" db="EMBL/GenBank/DDBJ databases">
        <title>Genomic Encyclopedia of Type Strains, Phase IV (KMG-IV): sequencing the most valuable type-strain genomes for metagenomic binning, comparative biology and taxonomic classification.</title>
        <authorList>
            <person name="Goeker M."/>
        </authorList>
    </citation>
    <scope>NUCLEOTIDE SEQUENCE [LARGE SCALE GENOMIC DNA]</scope>
    <source>
        <strain evidence="19 20">DSM 5896</strain>
    </source>
</reference>
<dbReference type="InterPro" id="IPR003763">
    <property type="entry name" value="CDP-diacylglyc_Pase"/>
</dbReference>
<evidence type="ECO:0000256" key="14">
    <source>
        <dbReference type="ARBA" id="ARBA00023136"/>
    </source>
</evidence>
<evidence type="ECO:0000256" key="11">
    <source>
        <dbReference type="ARBA" id="ARBA00022801"/>
    </source>
</evidence>
<evidence type="ECO:0000256" key="7">
    <source>
        <dbReference type="ARBA" id="ARBA00019608"/>
    </source>
</evidence>
<comment type="similarity">
    <text evidence="5">Belongs to the Cdh family.</text>
</comment>
<keyword evidence="10" id="KW-0812">Transmembrane</keyword>
<evidence type="ECO:0000256" key="15">
    <source>
        <dbReference type="ARBA" id="ARBA00023209"/>
    </source>
</evidence>
<evidence type="ECO:0000256" key="10">
    <source>
        <dbReference type="ARBA" id="ARBA00022692"/>
    </source>
</evidence>
<evidence type="ECO:0000256" key="3">
    <source>
        <dbReference type="ARBA" id="ARBA00004927"/>
    </source>
</evidence>
<evidence type="ECO:0000256" key="5">
    <source>
        <dbReference type="ARBA" id="ARBA00006435"/>
    </source>
</evidence>
<dbReference type="InterPro" id="IPR036265">
    <property type="entry name" value="HIT-like_sf"/>
</dbReference>
<dbReference type="SUPFAM" id="SSF54197">
    <property type="entry name" value="HIT-like"/>
    <property type="match status" value="1"/>
</dbReference>
<sequence>MNLPGAYLRCLACLVGLLVLPGMARSGGFERDALKHVVSACALTKRTVGVSFPCLDVKTGKPGAEDYAVIRAPQFRTEVLVVPVDAIAGIEDPALLTTSSAHLWEAAWAARHFVADALGRDLPRNAVGLAVNSVAARSQDQFHIHVDCLDGAVQRAVIAGKARIGDTWRRFPLPLGGAGYWARSIASADLKGVNVAALLFKGLPAGRGTMDRMSVAVVGMTMRDGRDGFLLLAHDGSRTAEALLDHSCRAF</sequence>
<evidence type="ECO:0000256" key="13">
    <source>
        <dbReference type="ARBA" id="ARBA00023098"/>
    </source>
</evidence>
<name>A0ABU0FGE0_9HYPH</name>
<evidence type="ECO:0000256" key="1">
    <source>
        <dbReference type="ARBA" id="ARBA00001007"/>
    </source>
</evidence>
<evidence type="ECO:0000256" key="6">
    <source>
        <dbReference type="ARBA" id="ARBA00012375"/>
    </source>
</evidence>
<proteinExistence type="inferred from homology"/>
<keyword evidence="11 19" id="KW-0378">Hydrolase</keyword>
<evidence type="ECO:0000256" key="18">
    <source>
        <dbReference type="ARBA" id="ARBA00032892"/>
    </source>
</evidence>